<reference evidence="1" key="1">
    <citation type="submission" date="2022-10" db="EMBL/GenBank/DDBJ databases">
        <title>Culturing micro-colonial fungi from biological soil crusts in the Mojave desert and describing Neophaeococcomyces mojavensis, and introducing the new genera and species Taxawa tesnikishii.</title>
        <authorList>
            <person name="Kurbessoian T."/>
            <person name="Stajich J.E."/>
        </authorList>
    </citation>
    <scope>NUCLEOTIDE SEQUENCE</scope>
    <source>
        <strain evidence="1">JES_115</strain>
    </source>
</reference>
<evidence type="ECO:0000313" key="1">
    <source>
        <dbReference type="EMBL" id="KAJ9636436.1"/>
    </source>
</evidence>
<proteinExistence type="predicted"/>
<gene>
    <name evidence="1" type="ORF">H2199_008111</name>
</gene>
<dbReference type="EMBL" id="JAPDRP010000025">
    <property type="protein sequence ID" value="KAJ9636436.1"/>
    <property type="molecule type" value="Genomic_DNA"/>
</dbReference>
<protein>
    <submittedName>
        <fullName evidence="1">Uncharacterized protein</fullName>
    </submittedName>
</protein>
<name>A0ACC2YMA9_9PEZI</name>
<organism evidence="1 2">
    <name type="scientific">Coniosporium tulheliwenetii</name>
    <dbReference type="NCBI Taxonomy" id="3383036"/>
    <lineage>
        <taxon>Eukaryota</taxon>
        <taxon>Fungi</taxon>
        <taxon>Dikarya</taxon>
        <taxon>Ascomycota</taxon>
        <taxon>Pezizomycotina</taxon>
        <taxon>Dothideomycetes</taxon>
        <taxon>Dothideomycetes incertae sedis</taxon>
        <taxon>Coniosporium</taxon>
    </lineage>
</organism>
<keyword evidence="2" id="KW-1185">Reference proteome</keyword>
<feature type="non-terminal residue" evidence="1">
    <location>
        <position position="1097"/>
    </location>
</feature>
<sequence>MSPHQTVEPVDNIDPFVYLPVHHVFVCKECGHAVLPIHGESHLAGSKHRLPAAERREIMAQVHRMGDSIRTEKDLLERFVQPEGVISEIPCLPVYKDGLACGSEEANGRCGYVVRTVERMQRHCRQEHGWRNPQSRGGSSTGRRESHKAERPWRAGVHCQRFFTRGPRQNYFEVGAESQAKNSSQGSQDNGRSIARRLLDQIKERRRKVAEKERGNKKIRPMDKLEVSPWLKRVRWPEHLAGHDMDELLEYARFPDKEGEEVLALMCESFGRVVEKAIETVETLVSTRVRFEMNRKERGQEPREPFNARMGKDTLVRYRQVCQRLICYVYRTYRIDQRERPPYILTDRQKAALEKFVRAAEKEEQEGRRAAAIEPVVAGDLEYELDEEEEDELEEEEELFDGVEEEEQRVGGVEEEDGVGGGEEEEDGDDDGEEESRSSIDRACLSFWIALLDHVVEDDDYSNALASGLAVLGITKDGTWQDAMDYTPKLSAIVKLSRMAVVEKAYQRAASKDGRCWHRVKKMVRRFMVRSEPTPMSWVYDVRTYGLKIRYTTTAQGSIWWEGETLHYQNIEFTMSQYRAWVHGLAEECRRFLVEELMMMKPEEQHQLPAIDWDRLRDNPADLRDGHFFVHNERNKFDVDREDWLFERIMSDDKKRGQFYRTSPRQGEGLTIKKDGVEAYRRKLGQYKEKEAVIIHLTAGQPARIPELFSLRFCNTVNGGQRNMSVEGGMVKFVASYHKGYNNSGNVKNIHRYLPREVGETFAYFAWLVDPFIRHLLFAVNGSEKKPGFVWDKELDGNKWTSTRFRKAIKRESMIGMGVALNIASYRQCAVAIADKWIDGEQFTGHRLGYEGDDESNERDKPRKEKPIDIIAKQTSHTAAVRGLVYGRGIEEAGQDVRTIIRDYRDASIRHHEFQGFASALRAAKKREYEEDEEAIDLPFKRWKKAKKGVQKEAMEAVMEGESPISVVMGTGGGKSMLFTLPALCSAAAGEPGTTVVIVPMVSLRQDQKRRFDELREFAEFKVSCVEWNPRRQDIATVVLVTPESFVTKVRRVLSRLRAMQVLERIVVDECHVLLDSKGSFRPKLQDLGEAVIAAAQ</sequence>
<comment type="caution">
    <text evidence="1">The sequence shown here is derived from an EMBL/GenBank/DDBJ whole genome shotgun (WGS) entry which is preliminary data.</text>
</comment>
<dbReference type="Proteomes" id="UP001172680">
    <property type="component" value="Unassembled WGS sequence"/>
</dbReference>
<evidence type="ECO:0000313" key="2">
    <source>
        <dbReference type="Proteomes" id="UP001172680"/>
    </source>
</evidence>
<accession>A0ACC2YMA9</accession>